<feature type="transmembrane region" description="Helical" evidence="1">
    <location>
        <begin position="396"/>
        <end position="415"/>
    </location>
</feature>
<protein>
    <submittedName>
        <fullName evidence="2">Uncharacterized protein</fullName>
    </submittedName>
</protein>
<feature type="transmembrane region" description="Helical" evidence="1">
    <location>
        <begin position="306"/>
        <end position="327"/>
    </location>
</feature>
<name>A0A1T4W721_9FIRM</name>
<feature type="transmembrane region" description="Helical" evidence="1">
    <location>
        <begin position="152"/>
        <end position="171"/>
    </location>
</feature>
<reference evidence="2 3" key="1">
    <citation type="submission" date="2017-02" db="EMBL/GenBank/DDBJ databases">
        <authorList>
            <person name="Peterson S.W."/>
        </authorList>
    </citation>
    <scope>NUCLEOTIDE SEQUENCE [LARGE SCALE GENOMIC DNA]</scope>
    <source>
        <strain evidence="2 3">ATCC 27749</strain>
    </source>
</reference>
<keyword evidence="3" id="KW-1185">Reference proteome</keyword>
<feature type="transmembrane region" description="Helical" evidence="1">
    <location>
        <begin position="89"/>
        <end position="108"/>
    </location>
</feature>
<proteinExistence type="predicted"/>
<evidence type="ECO:0000313" key="3">
    <source>
        <dbReference type="Proteomes" id="UP000190286"/>
    </source>
</evidence>
<feature type="transmembrane region" description="Helical" evidence="1">
    <location>
        <begin position="422"/>
        <end position="442"/>
    </location>
</feature>
<feature type="transmembrane region" description="Helical" evidence="1">
    <location>
        <begin position="339"/>
        <end position="363"/>
    </location>
</feature>
<keyword evidence="1" id="KW-0812">Transmembrane</keyword>
<accession>A0A1T4W721</accession>
<evidence type="ECO:0000313" key="2">
    <source>
        <dbReference type="EMBL" id="SKA72909.1"/>
    </source>
</evidence>
<organism evidence="2 3">
    <name type="scientific">Gemmiger formicilis</name>
    <dbReference type="NCBI Taxonomy" id="745368"/>
    <lineage>
        <taxon>Bacteria</taxon>
        <taxon>Bacillati</taxon>
        <taxon>Bacillota</taxon>
        <taxon>Clostridia</taxon>
        <taxon>Eubacteriales</taxon>
        <taxon>Gemmiger</taxon>
    </lineage>
</organism>
<feature type="transmembrane region" description="Helical" evidence="1">
    <location>
        <begin position="128"/>
        <end position="147"/>
    </location>
</feature>
<keyword evidence="1" id="KW-0472">Membrane</keyword>
<keyword evidence="1" id="KW-1133">Transmembrane helix</keyword>
<dbReference type="Proteomes" id="UP000190286">
    <property type="component" value="Unassembled WGS sequence"/>
</dbReference>
<evidence type="ECO:0000256" key="1">
    <source>
        <dbReference type="SAM" id="Phobius"/>
    </source>
</evidence>
<dbReference type="STRING" id="745368.SAMN02745178_00034"/>
<sequence length="445" mass="46061">MGLQPFCAILFCFVFVLLLSLLLAAVVGVGARASLFGPALWVGSPAGSVVNLAPQVLVYAAQFEVPLFFFFLTGVLSTLLVLGSCWDALELLCVVLWCYISDLVWAQMTTFCTVGLGRGVTEWLGSVVYAMLFARGCGGACILAAYLGGGRLCGFVVLLPCAAPCVGWPGLGFVDRCGLLCAAVAVGRDAYFVFRAVRAWVFFVRVVVRCRYGLGPHAGSGVSGPFFVALPDPLVPDRRSGGGCAVVGPRGRLGAWHPFAGWRLVGGAGYLRVVLDVLSAAGPGGVRVAVGDVCGVLGWVFVRYTVGGFLGAGQLFSGVCVGSFSLWDPVLVSRVDHLLAVLRAAGVAALGAAVLRVGVWLVGRIRYGDVVGAVPVCVQGGVLGAADLLAGRGVSGLHFFFSLLGVGVFFSSIYLPVVVALMLLVVVCYGVCLGGGVLFASGNFG</sequence>
<dbReference type="EMBL" id="FUYF01000001">
    <property type="protein sequence ID" value="SKA72909.1"/>
    <property type="molecule type" value="Genomic_DNA"/>
</dbReference>
<feature type="transmembrane region" description="Helical" evidence="1">
    <location>
        <begin position="57"/>
        <end position="82"/>
    </location>
</feature>
<dbReference type="AlphaFoldDB" id="A0A1T4W721"/>
<gene>
    <name evidence="2" type="ORF">SAMN02745178_00034</name>
</gene>